<organism evidence="2 3">
    <name type="scientific">Roseomonas genomospecies 6</name>
    <dbReference type="NCBI Taxonomy" id="214106"/>
    <lineage>
        <taxon>Bacteria</taxon>
        <taxon>Pseudomonadati</taxon>
        <taxon>Pseudomonadota</taxon>
        <taxon>Alphaproteobacteria</taxon>
        <taxon>Acetobacterales</taxon>
        <taxon>Roseomonadaceae</taxon>
        <taxon>Roseomonas</taxon>
    </lineage>
</organism>
<comment type="caution">
    <text evidence="2">The sequence shown here is derived from an EMBL/GenBank/DDBJ whole genome shotgun (WGS) entry which is preliminary data.</text>
</comment>
<dbReference type="Proteomes" id="UP000480854">
    <property type="component" value="Unassembled WGS sequence"/>
</dbReference>
<reference evidence="2 3" key="1">
    <citation type="submission" date="2018-07" db="EMBL/GenBank/DDBJ databases">
        <title>Genome sequence of Azospirillum sp. ATCC 49961.</title>
        <authorList>
            <person name="Sant'Anna F.H."/>
            <person name="Baldani J.I."/>
            <person name="Zilli J.E."/>
            <person name="Reis V.M."/>
            <person name="Hartmann A."/>
            <person name="Cruz L."/>
            <person name="de Souza E.M."/>
            <person name="de Oliveira Pedrosa F."/>
            <person name="Passaglia L.M.P."/>
        </authorList>
    </citation>
    <scope>NUCLEOTIDE SEQUENCE [LARGE SCALE GENOMIC DNA]</scope>
    <source>
        <strain evidence="2 3">ATCC 49961</strain>
    </source>
</reference>
<feature type="compositionally biased region" description="Pro residues" evidence="1">
    <location>
        <begin position="162"/>
        <end position="177"/>
    </location>
</feature>
<dbReference type="AlphaFoldDB" id="A0A9W7KQC8"/>
<dbReference type="RefSeq" id="WP_149471081.1">
    <property type="nucleotide sequence ID" value="NZ_QOKW01000022.1"/>
</dbReference>
<gene>
    <name evidence="2" type="ORF">DS843_22490</name>
</gene>
<sequence>MAKVRSHSMYAKFGDLAHRQIGGRKVPVEIADTPTILEVGGSRPLADMNEIDLPENVSIEMGNAPKIRLRPGEDEATIRISMQDLEPVENASLQIDQERLAGEVLRANLFEAARRRALAIAKVTGPRFRALEIGFIPGHEVDLPALSAPTVALPKTTVQAPKTPPTPNIPTPTPTSPAPIRKTRRKI</sequence>
<evidence type="ECO:0000256" key="1">
    <source>
        <dbReference type="SAM" id="MobiDB-lite"/>
    </source>
</evidence>
<keyword evidence="3" id="KW-1185">Reference proteome</keyword>
<feature type="region of interest" description="Disordered" evidence="1">
    <location>
        <begin position="157"/>
        <end position="187"/>
    </location>
</feature>
<accession>A0A9W7KQC8</accession>
<proteinExistence type="predicted"/>
<protein>
    <submittedName>
        <fullName evidence="2">Uncharacterized protein</fullName>
    </submittedName>
</protein>
<evidence type="ECO:0000313" key="3">
    <source>
        <dbReference type="Proteomes" id="UP000480854"/>
    </source>
</evidence>
<evidence type="ECO:0000313" key="2">
    <source>
        <dbReference type="EMBL" id="KAA0677611.1"/>
    </source>
</evidence>
<name>A0A9W7KQC8_9PROT</name>
<dbReference type="EMBL" id="QOKW01000022">
    <property type="protein sequence ID" value="KAA0677611.1"/>
    <property type="molecule type" value="Genomic_DNA"/>
</dbReference>